<name>X1HZ78_9ZZZZ</name>
<evidence type="ECO:0000313" key="1">
    <source>
        <dbReference type="EMBL" id="GAH62375.1"/>
    </source>
</evidence>
<protein>
    <submittedName>
        <fullName evidence="1">Uncharacterized protein</fullName>
    </submittedName>
</protein>
<dbReference type="InterPro" id="IPR015943">
    <property type="entry name" value="WD40/YVTN_repeat-like_dom_sf"/>
</dbReference>
<dbReference type="AlphaFoldDB" id="X1HZ78"/>
<accession>X1HZ78</accession>
<feature type="non-terminal residue" evidence="1">
    <location>
        <position position="59"/>
    </location>
</feature>
<dbReference type="EMBL" id="BARU01034238">
    <property type="protein sequence ID" value="GAH62375.1"/>
    <property type="molecule type" value="Genomic_DNA"/>
</dbReference>
<dbReference type="Gene3D" id="2.130.10.10">
    <property type="entry name" value="YVTN repeat-like/Quinoprotein amine dehydrogenase"/>
    <property type="match status" value="1"/>
</dbReference>
<proteinExistence type="predicted"/>
<comment type="caution">
    <text evidence="1">The sequence shown here is derived from an EMBL/GenBank/DDBJ whole genome shotgun (WGS) entry which is preliminary data.</text>
</comment>
<organism evidence="1">
    <name type="scientific">marine sediment metagenome</name>
    <dbReference type="NCBI Taxonomy" id="412755"/>
    <lineage>
        <taxon>unclassified sequences</taxon>
        <taxon>metagenomes</taxon>
        <taxon>ecological metagenomes</taxon>
    </lineage>
</organism>
<reference evidence="1" key="1">
    <citation type="journal article" date="2014" name="Front. Microbiol.">
        <title>High frequency of phylogenetically diverse reductive dehalogenase-homologous genes in deep subseafloor sedimentary metagenomes.</title>
        <authorList>
            <person name="Kawai M."/>
            <person name="Futagami T."/>
            <person name="Toyoda A."/>
            <person name="Takaki Y."/>
            <person name="Nishi S."/>
            <person name="Hori S."/>
            <person name="Arai W."/>
            <person name="Tsubouchi T."/>
            <person name="Morono Y."/>
            <person name="Uchiyama I."/>
            <person name="Ito T."/>
            <person name="Fujiyama A."/>
            <person name="Inagaki F."/>
            <person name="Takami H."/>
        </authorList>
    </citation>
    <scope>NUCLEOTIDE SEQUENCE</scope>
    <source>
        <strain evidence="1">Expedition CK06-06</strain>
    </source>
</reference>
<gene>
    <name evidence="1" type="ORF">S03H2_53772</name>
</gene>
<sequence>MYDSANVVIIDGESDTVITILPVGDSPYELTLNQANNKVYAANFYSGTVTVIDGEVDTV</sequence>
<dbReference type="SUPFAM" id="SSF50974">
    <property type="entry name" value="Nitrous oxide reductase, N-terminal domain"/>
    <property type="match status" value="1"/>
</dbReference>
<dbReference type="InterPro" id="IPR011045">
    <property type="entry name" value="N2O_reductase_N"/>
</dbReference>